<keyword evidence="2" id="KW-1185">Reference proteome</keyword>
<comment type="caution">
    <text evidence="1">The sequence shown here is derived from an EMBL/GenBank/DDBJ whole genome shotgun (WGS) entry which is preliminary data.</text>
</comment>
<dbReference type="Proteomes" id="UP001558613">
    <property type="component" value="Unassembled WGS sequence"/>
</dbReference>
<reference evidence="1 2" key="1">
    <citation type="submission" date="2023-09" db="EMBL/GenBank/DDBJ databases">
        <authorList>
            <person name="Wang M."/>
        </authorList>
    </citation>
    <scope>NUCLEOTIDE SEQUENCE [LARGE SCALE GENOMIC DNA]</scope>
    <source>
        <strain evidence="1">GT-2023</strain>
        <tissue evidence="1">Liver</tissue>
    </source>
</reference>
<sequence>MWRFFTLRSADPIVNRKSSLVKGVGAQIQHVCLEGRRKARGLPGRFGSELFGHDKSVRAGKREGVTLSKTLTPAEELQAFPVFFCPFCTCDCIAVFLF</sequence>
<gene>
    <name evidence="1" type="ORF">QQF64_021839</name>
</gene>
<evidence type="ECO:0000313" key="1">
    <source>
        <dbReference type="EMBL" id="KAL1248521.1"/>
    </source>
</evidence>
<name>A0ABR3L8S2_9TELE</name>
<dbReference type="EMBL" id="JAYMGO010000024">
    <property type="protein sequence ID" value="KAL1248521.1"/>
    <property type="molecule type" value="Genomic_DNA"/>
</dbReference>
<protein>
    <submittedName>
        <fullName evidence="1">Uncharacterized protein</fullName>
    </submittedName>
</protein>
<accession>A0ABR3L8S2</accession>
<evidence type="ECO:0000313" key="2">
    <source>
        <dbReference type="Proteomes" id="UP001558613"/>
    </source>
</evidence>
<proteinExistence type="predicted"/>
<organism evidence="1 2">
    <name type="scientific">Cirrhinus molitorella</name>
    <name type="common">mud carp</name>
    <dbReference type="NCBI Taxonomy" id="172907"/>
    <lineage>
        <taxon>Eukaryota</taxon>
        <taxon>Metazoa</taxon>
        <taxon>Chordata</taxon>
        <taxon>Craniata</taxon>
        <taxon>Vertebrata</taxon>
        <taxon>Euteleostomi</taxon>
        <taxon>Actinopterygii</taxon>
        <taxon>Neopterygii</taxon>
        <taxon>Teleostei</taxon>
        <taxon>Ostariophysi</taxon>
        <taxon>Cypriniformes</taxon>
        <taxon>Cyprinidae</taxon>
        <taxon>Labeoninae</taxon>
        <taxon>Labeonini</taxon>
        <taxon>Cirrhinus</taxon>
    </lineage>
</organism>